<dbReference type="STRING" id="67801.A0A1B0BXA4"/>
<reference evidence="1" key="2">
    <citation type="submission" date="2020-05" db="UniProtKB">
        <authorList>
            <consortium name="EnsemblMetazoa"/>
        </authorList>
    </citation>
    <scope>IDENTIFICATION</scope>
    <source>
        <strain evidence="1">IAEA</strain>
    </source>
</reference>
<dbReference type="AlphaFoldDB" id="A0A1B0BXA4"/>
<dbReference type="PANTHER" id="PTHR43651">
    <property type="entry name" value="1,4-ALPHA-GLUCAN-BRANCHING ENZYME"/>
    <property type="match status" value="1"/>
</dbReference>
<dbReference type="GO" id="GO:0005978">
    <property type="term" value="P:glycogen biosynthetic process"/>
    <property type="evidence" value="ECO:0007669"/>
    <property type="project" value="TreeGrafter"/>
</dbReference>
<accession>A0A1B0BXA4</accession>
<dbReference type="EnsemblMetazoa" id="GPPI043311-RA">
    <property type="protein sequence ID" value="GPPI043311-PA"/>
    <property type="gene ID" value="GPPI043311"/>
</dbReference>
<reference evidence="2" key="1">
    <citation type="submission" date="2015-01" db="EMBL/GenBank/DDBJ databases">
        <authorList>
            <person name="Aksoy S."/>
            <person name="Warren W."/>
            <person name="Wilson R.K."/>
        </authorList>
    </citation>
    <scope>NUCLEOTIDE SEQUENCE [LARGE SCALE GENOMIC DNA]</scope>
    <source>
        <strain evidence="2">IAEA</strain>
    </source>
</reference>
<dbReference type="GO" id="GO:0005737">
    <property type="term" value="C:cytoplasm"/>
    <property type="evidence" value="ECO:0007669"/>
    <property type="project" value="TreeGrafter"/>
</dbReference>
<name>A0A1B0BXA4_9MUSC</name>
<proteinExistence type="predicted"/>
<dbReference type="PANTHER" id="PTHR43651:SF3">
    <property type="entry name" value="1,4-ALPHA-GLUCAN-BRANCHING ENZYME"/>
    <property type="match status" value="1"/>
</dbReference>
<sequence length="94" mass="11055">MSRFLTTCTSSAGESLLHSQLYLVVQHSSSRFAEWLDFPRPGNNGSYHYARHQWNLADDDLLKYHFLDEFDRAMNELEGRFGWLHSDPAYVSWK</sequence>
<dbReference type="EMBL" id="JXJN01022151">
    <property type="status" value="NOT_ANNOTATED_CDS"/>
    <property type="molecule type" value="Genomic_DNA"/>
</dbReference>
<keyword evidence="2" id="KW-1185">Reference proteome</keyword>
<dbReference type="Gene3D" id="3.20.20.80">
    <property type="entry name" value="Glycosidases"/>
    <property type="match status" value="1"/>
</dbReference>
<evidence type="ECO:0000313" key="1">
    <source>
        <dbReference type="EnsemblMetazoa" id="GPPI043311-PA"/>
    </source>
</evidence>
<dbReference type="VEuPathDB" id="VectorBase:GPPI043311"/>
<evidence type="ECO:0000313" key="2">
    <source>
        <dbReference type="Proteomes" id="UP000092460"/>
    </source>
</evidence>
<dbReference type="EMBL" id="JXJN01022150">
    <property type="status" value="NOT_ANNOTATED_CDS"/>
    <property type="molecule type" value="Genomic_DNA"/>
</dbReference>
<dbReference type="Proteomes" id="UP000092460">
    <property type="component" value="Unassembled WGS sequence"/>
</dbReference>
<organism evidence="1 2">
    <name type="scientific">Glossina palpalis gambiensis</name>
    <dbReference type="NCBI Taxonomy" id="67801"/>
    <lineage>
        <taxon>Eukaryota</taxon>
        <taxon>Metazoa</taxon>
        <taxon>Ecdysozoa</taxon>
        <taxon>Arthropoda</taxon>
        <taxon>Hexapoda</taxon>
        <taxon>Insecta</taxon>
        <taxon>Pterygota</taxon>
        <taxon>Neoptera</taxon>
        <taxon>Endopterygota</taxon>
        <taxon>Diptera</taxon>
        <taxon>Brachycera</taxon>
        <taxon>Muscomorpha</taxon>
        <taxon>Hippoboscoidea</taxon>
        <taxon>Glossinidae</taxon>
        <taxon>Glossina</taxon>
    </lineage>
</organism>
<dbReference type="GO" id="GO:0003844">
    <property type="term" value="F:1,4-alpha-glucan branching enzyme activity"/>
    <property type="evidence" value="ECO:0007669"/>
    <property type="project" value="TreeGrafter"/>
</dbReference>
<protein>
    <submittedName>
        <fullName evidence="1">Uncharacterized protein</fullName>
    </submittedName>
</protein>